<sequence>MSRRTKKIGILLFLLIILISASYFGYYKYEQSKITYKKAEGFSISVRTENITLVGVKWLDAYLAQYQQEFVPGNIKIEDYEIKEIAVLDEENNVIQVDFSIKPKSDEPNYLETDSQLAAEMEADSIISHQWVLSFNTRAGANDEIIYEVYKIQRPAGYDLEQYNTNGQREIDEYEQEYIEEIPYKEEQYTYKIENETCFVSYDYGETWIEVPVDLKTLATVGDGNSYYNALQEGSYLIRPEKTSFVYGGTQETGLKIIYTDDQGTTWQTADIDNEMQSVRVKFCNFPTEEVGYVIAAGGRTMSQEGQVIYKTSDGGETWNVTGYGPSTWLLSSGGFIDPNVGFMSYKKVEGEETNFYRTEDGGKTFSPIILPIKEEWNNVFVDPQTPYKENEMLVLLVGQGDEGDYQGGRIMAKYQSEDMGITWEYVELVNPPSTEEG</sequence>
<evidence type="ECO:0000313" key="2">
    <source>
        <dbReference type="Proteomes" id="UP000602076"/>
    </source>
</evidence>
<dbReference type="Proteomes" id="UP000602076">
    <property type="component" value="Unassembled WGS sequence"/>
</dbReference>
<accession>A0A927CX33</accession>
<gene>
    <name evidence="1" type="ORF">IEO70_08180</name>
</gene>
<organism evidence="1 2">
    <name type="scientific">Peribacillus faecalis</name>
    <dbReference type="NCBI Taxonomy" id="2772559"/>
    <lineage>
        <taxon>Bacteria</taxon>
        <taxon>Bacillati</taxon>
        <taxon>Bacillota</taxon>
        <taxon>Bacilli</taxon>
        <taxon>Bacillales</taxon>
        <taxon>Bacillaceae</taxon>
        <taxon>Peribacillus</taxon>
    </lineage>
</organism>
<evidence type="ECO:0000313" key="1">
    <source>
        <dbReference type="EMBL" id="MBD3108342.1"/>
    </source>
</evidence>
<dbReference type="RefSeq" id="WP_190997885.1">
    <property type="nucleotide sequence ID" value="NZ_JACXSI010000016.1"/>
</dbReference>
<dbReference type="InterPro" id="IPR015943">
    <property type="entry name" value="WD40/YVTN_repeat-like_dom_sf"/>
</dbReference>
<keyword evidence="2" id="KW-1185">Reference proteome</keyword>
<dbReference type="CDD" id="cd15482">
    <property type="entry name" value="Sialidase_non-viral"/>
    <property type="match status" value="1"/>
</dbReference>
<protein>
    <submittedName>
        <fullName evidence="1">Exo-alpha-sialidase</fullName>
    </submittedName>
</protein>
<dbReference type="SUPFAM" id="SSF110296">
    <property type="entry name" value="Oligoxyloglucan reducing end-specific cellobiohydrolase"/>
    <property type="match status" value="1"/>
</dbReference>
<comment type="caution">
    <text evidence="1">The sequence shown here is derived from an EMBL/GenBank/DDBJ whole genome shotgun (WGS) entry which is preliminary data.</text>
</comment>
<proteinExistence type="predicted"/>
<name>A0A927CX33_9BACI</name>
<dbReference type="AlphaFoldDB" id="A0A927CX33"/>
<reference evidence="1" key="1">
    <citation type="submission" date="2020-09" db="EMBL/GenBank/DDBJ databases">
        <title>Bacillus faecalis sp. nov., a moderately halophilic bacterium isolated from cow faeces.</title>
        <authorList>
            <person name="Jiang L."/>
            <person name="Lee J."/>
        </authorList>
    </citation>
    <scope>NUCLEOTIDE SEQUENCE</scope>
    <source>
        <strain evidence="1">AGMB 02131</strain>
    </source>
</reference>
<dbReference type="Gene3D" id="2.130.10.10">
    <property type="entry name" value="YVTN repeat-like/Quinoprotein amine dehydrogenase"/>
    <property type="match status" value="1"/>
</dbReference>
<dbReference type="EMBL" id="JACXSI010000016">
    <property type="protein sequence ID" value="MBD3108342.1"/>
    <property type="molecule type" value="Genomic_DNA"/>
</dbReference>